<name>A0A8J3D0A0_9BACT</name>
<evidence type="ECO:0000256" key="1">
    <source>
        <dbReference type="ARBA" id="ARBA00022737"/>
    </source>
</evidence>
<dbReference type="PANTHER" id="PTHR44858">
    <property type="entry name" value="TETRATRICOPEPTIDE REPEAT PROTEIN 6"/>
    <property type="match status" value="1"/>
</dbReference>
<reference evidence="4" key="1">
    <citation type="journal article" date="2014" name="Int. J. Syst. Evol. Microbiol.">
        <title>Complete genome sequence of Corynebacterium casei LMG S-19264T (=DSM 44701T), isolated from a smear-ripened cheese.</title>
        <authorList>
            <consortium name="US DOE Joint Genome Institute (JGI-PGF)"/>
            <person name="Walter F."/>
            <person name="Albersmeier A."/>
            <person name="Kalinowski J."/>
            <person name="Ruckert C."/>
        </authorList>
    </citation>
    <scope>NUCLEOTIDE SEQUENCE</scope>
    <source>
        <strain evidence="4">KCTC 23224</strain>
    </source>
</reference>
<dbReference type="EMBL" id="BMYF01000014">
    <property type="protein sequence ID" value="GHB41827.1"/>
    <property type="molecule type" value="Genomic_DNA"/>
</dbReference>
<organism evidence="4 5">
    <name type="scientific">Mongoliitalea lutea</name>
    <dbReference type="NCBI Taxonomy" id="849756"/>
    <lineage>
        <taxon>Bacteria</taxon>
        <taxon>Pseudomonadati</taxon>
        <taxon>Bacteroidota</taxon>
        <taxon>Cytophagia</taxon>
        <taxon>Cytophagales</taxon>
        <taxon>Cyclobacteriaceae</taxon>
        <taxon>Mongoliitalea</taxon>
    </lineage>
</organism>
<dbReference type="Pfam" id="PF13431">
    <property type="entry name" value="TPR_17"/>
    <property type="match status" value="1"/>
</dbReference>
<feature type="repeat" description="TPR" evidence="3">
    <location>
        <begin position="41"/>
        <end position="74"/>
    </location>
</feature>
<dbReference type="InterPro" id="IPR011990">
    <property type="entry name" value="TPR-like_helical_dom_sf"/>
</dbReference>
<evidence type="ECO:0000256" key="2">
    <source>
        <dbReference type="ARBA" id="ARBA00022803"/>
    </source>
</evidence>
<keyword evidence="5" id="KW-1185">Reference proteome</keyword>
<dbReference type="InterPro" id="IPR050498">
    <property type="entry name" value="Ycf3"/>
</dbReference>
<dbReference type="AlphaFoldDB" id="A0A8J3D0A0"/>
<dbReference type="SUPFAM" id="SSF48452">
    <property type="entry name" value="TPR-like"/>
    <property type="match status" value="2"/>
</dbReference>
<evidence type="ECO:0000256" key="3">
    <source>
        <dbReference type="PROSITE-ProRule" id="PRU00339"/>
    </source>
</evidence>
<dbReference type="Proteomes" id="UP000642809">
    <property type="component" value="Unassembled WGS sequence"/>
</dbReference>
<dbReference type="GO" id="GO:0009279">
    <property type="term" value="C:cell outer membrane"/>
    <property type="evidence" value="ECO:0007669"/>
    <property type="project" value="TreeGrafter"/>
</dbReference>
<accession>A0A8J3D0A0</accession>
<feature type="repeat" description="TPR" evidence="3">
    <location>
        <begin position="203"/>
        <end position="236"/>
    </location>
</feature>
<dbReference type="GO" id="GO:0046813">
    <property type="term" value="P:receptor-mediated virion attachment to host cell"/>
    <property type="evidence" value="ECO:0007669"/>
    <property type="project" value="TreeGrafter"/>
</dbReference>
<dbReference type="PROSITE" id="PS50005">
    <property type="entry name" value="TPR"/>
    <property type="match status" value="5"/>
</dbReference>
<feature type="repeat" description="TPR" evidence="3">
    <location>
        <begin position="271"/>
        <end position="304"/>
    </location>
</feature>
<feature type="repeat" description="TPR" evidence="3">
    <location>
        <begin position="169"/>
        <end position="202"/>
    </location>
</feature>
<evidence type="ECO:0000313" key="4">
    <source>
        <dbReference type="EMBL" id="GHB41827.1"/>
    </source>
</evidence>
<keyword evidence="1" id="KW-0677">Repeat</keyword>
<dbReference type="InterPro" id="IPR019734">
    <property type="entry name" value="TPR_rpt"/>
</dbReference>
<sequence>MAQYAALDREMEKALKLSDEGELIDAFEILTGIIQERPYFAEVYFYRSMVFEKAGDLEGALTDLNILLELDPMHTEGIFNRGMVRFQLKQYELAKNDFRSLLSMPTRETTTILYQRPTFATGITGIVSQQSGKKDHIYMQLGLVAFQMQEYQESIQSFSEAIKLNPRQPDYLINLGKVYQVMGELALAEGYFLRALELDPYHPVAHQYLAELAQKTGDWEKAVELYSQSIADEPDFYLSYKQRGFQWIQQENWQEAFMDLNMANDLQPKDVEVLFNLGYVMEKLDQWEAAVKTYEEVLAIDPTHVRANFGKGNALYRNDQWEQAIAFYSVALVWDPAFGPAYYQRGITRYRLGKKIDACQDLHKAVGLGVIQAKEAQERICP</sequence>
<reference evidence="4" key="2">
    <citation type="submission" date="2020-09" db="EMBL/GenBank/DDBJ databases">
        <authorList>
            <person name="Sun Q."/>
            <person name="Kim S."/>
        </authorList>
    </citation>
    <scope>NUCLEOTIDE SEQUENCE</scope>
    <source>
        <strain evidence="4">KCTC 23224</strain>
    </source>
</reference>
<dbReference type="SMART" id="SM00028">
    <property type="entry name" value="TPR"/>
    <property type="match status" value="9"/>
</dbReference>
<dbReference type="Gene3D" id="1.25.40.10">
    <property type="entry name" value="Tetratricopeptide repeat domain"/>
    <property type="match status" value="3"/>
</dbReference>
<evidence type="ECO:0000313" key="5">
    <source>
        <dbReference type="Proteomes" id="UP000642809"/>
    </source>
</evidence>
<gene>
    <name evidence="4" type="ORF">GCM10008106_23530</name>
</gene>
<dbReference type="PROSITE" id="PS50293">
    <property type="entry name" value="TPR_REGION"/>
    <property type="match status" value="2"/>
</dbReference>
<evidence type="ECO:0008006" key="6">
    <source>
        <dbReference type="Google" id="ProtNLM"/>
    </source>
</evidence>
<protein>
    <recommendedName>
        <fullName evidence="6">Tetratricopeptide repeat-containing protein</fullName>
    </recommendedName>
</protein>
<dbReference type="Pfam" id="PF14559">
    <property type="entry name" value="TPR_19"/>
    <property type="match status" value="1"/>
</dbReference>
<comment type="caution">
    <text evidence="4">The sequence shown here is derived from an EMBL/GenBank/DDBJ whole genome shotgun (WGS) entry which is preliminary data.</text>
</comment>
<dbReference type="Pfam" id="PF13414">
    <property type="entry name" value="TPR_11"/>
    <property type="match status" value="1"/>
</dbReference>
<proteinExistence type="predicted"/>
<keyword evidence="2 3" id="KW-0802">TPR repeat</keyword>
<feature type="repeat" description="TPR" evidence="3">
    <location>
        <begin position="135"/>
        <end position="168"/>
    </location>
</feature>
<dbReference type="PANTHER" id="PTHR44858:SF1">
    <property type="entry name" value="UDP-N-ACETYLGLUCOSAMINE--PEPTIDE N-ACETYLGLUCOSAMINYLTRANSFERASE SPINDLY-RELATED"/>
    <property type="match status" value="1"/>
</dbReference>